<reference evidence="2" key="1">
    <citation type="journal article" date="2019" name="Sci. Rep.">
        <title>Draft genome of Tanacetum cinerariifolium, the natural source of mosquito coil.</title>
        <authorList>
            <person name="Yamashiro T."/>
            <person name="Shiraishi A."/>
            <person name="Satake H."/>
            <person name="Nakayama K."/>
        </authorList>
    </citation>
    <scope>NUCLEOTIDE SEQUENCE</scope>
</reference>
<proteinExistence type="predicted"/>
<organism evidence="2">
    <name type="scientific">Tanacetum cinerariifolium</name>
    <name type="common">Dalmatian daisy</name>
    <name type="synonym">Chrysanthemum cinerariifolium</name>
    <dbReference type="NCBI Taxonomy" id="118510"/>
    <lineage>
        <taxon>Eukaryota</taxon>
        <taxon>Viridiplantae</taxon>
        <taxon>Streptophyta</taxon>
        <taxon>Embryophyta</taxon>
        <taxon>Tracheophyta</taxon>
        <taxon>Spermatophyta</taxon>
        <taxon>Magnoliopsida</taxon>
        <taxon>eudicotyledons</taxon>
        <taxon>Gunneridae</taxon>
        <taxon>Pentapetalae</taxon>
        <taxon>asterids</taxon>
        <taxon>campanulids</taxon>
        <taxon>Asterales</taxon>
        <taxon>Asteraceae</taxon>
        <taxon>Asteroideae</taxon>
        <taxon>Anthemideae</taxon>
        <taxon>Anthemidinae</taxon>
        <taxon>Tanacetum</taxon>
    </lineage>
</organism>
<feature type="non-terminal residue" evidence="2">
    <location>
        <position position="1"/>
    </location>
</feature>
<dbReference type="AlphaFoldDB" id="A0A699XHV6"/>
<gene>
    <name evidence="2" type="ORF">Tci_931206</name>
</gene>
<feature type="region of interest" description="Disordered" evidence="1">
    <location>
        <begin position="36"/>
        <end position="80"/>
    </location>
</feature>
<name>A0A699XHV6_TANCI</name>
<comment type="caution">
    <text evidence="2">The sequence shown here is derived from an EMBL/GenBank/DDBJ whole genome shotgun (WGS) entry which is preliminary data.</text>
</comment>
<accession>A0A699XHV6</accession>
<evidence type="ECO:0000313" key="2">
    <source>
        <dbReference type="EMBL" id="GFD59237.1"/>
    </source>
</evidence>
<protein>
    <submittedName>
        <fullName evidence="2">Uncharacterized protein</fullName>
    </submittedName>
</protein>
<dbReference type="EMBL" id="BKCJ011862528">
    <property type="protein sequence ID" value="GFD59237.1"/>
    <property type="molecule type" value="Genomic_DNA"/>
</dbReference>
<evidence type="ECO:0000256" key="1">
    <source>
        <dbReference type="SAM" id="MobiDB-lite"/>
    </source>
</evidence>
<sequence length="80" mass="8393">DETSGHTEQSDHVVDVGGIDIIVDDEIQAIVAEQPKKIRKRRRAADGAGGSGLPPKYSREDHGTSEEAGASVAVKTLAAK</sequence>